<keyword evidence="4 6" id="KW-1133">Transmembrane helix</keyword>
<comment type="subcellular location">
    <subcellularLocation>
        <location evidence="1">Cell membrane</location>
        <topology evidence="1">Multi-pass membrane protein</topology>
    </subcellularLocation>
</comment>
<keyword evidence="9" id="KW-1185">Reference proteome</keyword>
<evidence type="ECO:0000256" key="5">
    <source>
        <dbReference type="ARBA" id="ARBA00023136"/>
    </source>
</evidence>
<feature type="transmembrane region" description="Helical" evidence="6">
    <location>
        <begin position="140"/>
        <end position="163"/>
    </location>
</feature>
<evidence type="ECO:0000256" key="1">
    <source>
        <dbReference type="ARBA" id="ARBA00004651"/>
    </source>
</evidence>
<evidence type="ECO:0000256" key="6">
    <source>
        <dbReference type="SAM" id="Phobius"/>
    </source>
</evidence>
<dbReference type="STRING" id="366533.SAMN05444339_11824"/>
<gene>
    <name evidence="8" type="ORF">SAMN05444339_11824</name>
</gene>
<protein>
    <submittedName>
        <fullName evidence="8">Membrane protein DedA, SNARE-associated domain</fullName>
    </submittedName>
</protein>
<reference evidence="9" key="1">
    <citation type="submission" date="2016-11" db="EMBL/GenBank/DDBJ databases">
        <authorList>
            <person name="Varghese N."/>
            <person name="Submissions S."/>
        </authorList>
    </citation>
    <scope>NUCLEOTIDE SEQUENCE [LARGE SCALE GENOMIC DNA]</scope>
    <source>
        <strain evidence="9">DSM 29326</strain>
    </source>
</reference>
<feature type="transmembrane region" description="Helical" evidence="6">
    <location>
        <begin position="50"/>
        <end position="71"/>
    </location>
</feature>
<feature type="domain" description="VTT" evidence="7">
    <location>
        <begin position="30"/>
        <end position="160"/>
    </location>
</feature>
<dbReference type="InterPro" id="IPR051311">
    <property type="entry name" value="DedA_domain"/>
</dbReference>
<sequence>MFDWISGFIDAVGLAGIALLMFIENVFPPIPSELIMPLAGFNAASGEHNLFAVITAGSAGSLAGAVLWYWVGMRIGTDRLKRLARRHGRWLTISPDEIDQSNAWFKRHGGMAVMVGRLIPTVRTFISVPAGVSEMSFLKFLTYSTVGTVAWTSFLTLAGYWLQSQYEKVSAWMNPVSTSVVILILAWYLWRVATYRRRVPKEGSTQ</sequence>
<dbReference type="RefSeq" id="WP_072858834.1">
    <property type="nucleotide sequence ID" value="NZ_FQUE01000018.1"/>
</dbReference>
<organism evidence="8 9">
    <name type="scientific">Loktanella atrilutea</name>
    <dbReference type="NCBI Taxonomy" id="366533"/>
    <lineage>
        <taxon>Bacteria</taxon>
        <taxon>Pseudomonadati</taxon>
        <taxon>Pseudomonadota</taxon>
        <taxon>Alphaproteobacteria</taxon>
        <taxon>Rhodobacterales</taxon>
        <taxon>Roseobacteraceae</taxon>
        <taxon>Loktanella</taxon>
    </lineage>
</organism>
<name>A0A1M5F9T4_LOKAT</name>
<feature type="transmembrane region" description="Helical" evidence="6">
    <location>
        <begin position="169"/>
        <end position="190"/>
    </location>
</feature>
<dbReference type="PANTHER" id="PTHR42709:SF6">
    <property type="entry name" value="UNDECAPRENYL PHOSPHATE TRANSPORTER A"/>
    <property type="match status" value="1"/>
</dbReference>
<dbReference type="EMBL" id="FQUE01000018">
    <property type="protein sequence ID" value="SHF88168.1"/>
    <property type="molecule type" value="Genomic_DNA"/>
</dbReference>
<dbReference type="GO" id="GO:0005886">
    <property type="term" value="C:plasma membrane"/>
    <property type="evidence" value="ECO:0007669"/>
    <property type="project" value="UniProtKB-SubCell"/>
</dbReference>
<keyword evidence="2" id="KW-1003">Cell membrane</keyword>
<dbReference type="AlphaFoldDB" id="A0A1M5F9T4"/>
<evidence type="ECO:0000256" key="3">
    <source>
        <dbReference type="ARBA" id="ARBA00022692"/>
    </source>
</evidence>
<dbReference type="InterPro" id="IPR032816">
    <property type="entry name" value="VTT_dom"/>
</dbReference>
<keyword evidence="3 6" id="KW-0812">Transmembrane</keyword>
<accession>A0A1M5F9T4</accession>
<dbReference type="OrthoDB" id="9813426at2"/>
<proteinExistence type="predicted"/>
<dbReference type="PANTHER" id="PTHR42709">
    <property type="entry name" value="ALKALINE PHOSPHATASE LIKE PROTEIN"/>
    <property type="match status" value="1"/>
</dbReference>
<feature type="transmembrane region" description="Helical" evidence="6">
    <location>
        <begin position="7"/>
        <end position="30"/>
    </location>
</feature>
<dbReference type="Pfam" id="PF09335">
    <property type="entry name" value="VTT_dom"/>
    <property type="match status" value="1"/>
</dbReference>
<evidence type="ECO:0000313" key="9">
    <source>
        <dbReference type="Proteomes" id="UP000183987"/>
    </source>
</evidence>
<evidence type="ECO:0000313" key="8">
    <source>
        <dbReference type="EMBL" id="SHF88168.1"/>
    </source>
</evidence>
<evidence type="ECO:0000256" key="2">
    <source>
        <dbReference type="ARBA" id="ARBA00022475"/>
    </source>
</evidence>
<evidence type="ECO:0000259" key="7">
    <source>
        <dbReference type="Pfam" id="PF09335"/>
    </source>
</evidence>
<dbReference type="Proteomes" id="UP000183987">
    <property type="component" value="Unassembled WGS sequence"/>
</dbReference>
<keyword evidence="5 6" id="KW-0472">Membrane</keyword>
<evidence type="ECO:0000256" key="4">
    <source>
        <dbReference type="ARBA" id="ARBA00022989"/>
    </source>
</evidence>